<dbReference type="RefSeq" id="WP_340542238.1">
    <property type="nucleotide sequence ID" value="NZ_JBBLXS010000756.1"/>
</dbReference>
<keyword evidence="2" id="KW-1185">Reference proteome</keyword>
<dbReference type="Pfam" id="PF08852">
    <property type="entry name" value="DUF1822"/>
    <property type="match status" value="1"/>
</dbReference>
<evidence type="ECO:0000313" key="1">
    <source>
        <dbReference type="EMBL" id="MEK0188779.1"/>
    </source>
</evidence>
<dbReference type="EMBL" id="JBBLXS010000756">
    <property type="protein sequence ID" value="MEK0188779.1"/>
    <property type="molecule type" value="Genomic_DNA"/>
</dbReference>
<comment type="caution">
    <text evidence="1">The sequence shown here is derived from an EMBL/GenBank/DDBJ whole genome shotgun (WGS) entry which is preliminary data.</text>
</comment>
<sequence>TKREVAKRVYLNTLAVYAVYSYLKWQAYEPQLEQGDSWQPIICARWDVADLVLPGIGKLECRPLWLGESAIALPLEATEDRIGYVAVQFEEQLNSAKLLGFVPSVEALEIQIANLQTLDDFVDYLERLELANSFLLSGDPVAVQVRDVLNTRSIAEIIAQLEQIYCNEPEDERAYAVKDVFTGEGIYAGSDRELGEDVDEGDREIELLELAEELLEKLREIWS</sequence>
<feature type="non-terminal residue" evidence="1">
    <location>
        <position position="1"/>
    </location>
</feature>
<proteinExistence type="predicted"/>
<gene>
    <name evidence="1" type="ORF">WMG39_28610</name>
</gene>
<dbReference type="InterPro" id="IPR014951">
    <property type="entry name" value="DUF1822"/>
</dbReference>
<dbReference type="Proteomes" id="UP001384579">
    <property type="component" value="Unassembled WGS sequence"/>
</dbReference>
<organism evidence="1 2">
    <name type="scientific">Microcoleus anatoxicus PTRS2</name>
    <dbReference type="NCBI Taxonomy" id="2705321"/>
    <lineage>
        <taxon>Bacteria</taxon>
        <taxon>Bacillati</taxon>
        <taxon>Cyanobacteriota</taxon>
        <taxon>Cyanophyceae</taxon>
        <taxon>Oscillatoriophycideae</taxon>
        <taxon>Oscillatoriales</taxon>
        <taxon>Microcoleaceae</taxon>
        <taxon>Microcoleus</taxon>
        <taxon>Microcoleus anatoxicus</taxon>
    </lineage>
</organism>
<name>A0ABU8YWH0_9CYAN</name>
<evidence type="ECO:0000313" key="2">
    <source>
        <dbReference type="Proteomes" id="UP001384579"/>
    </source>
</evidence>
<reference evidence="1 2" key="1">
    <citation type="journal article" date="2020" name="Harmful Algae">
        <title>Molecular and morphological characterization of a novel dihydroanatoxin-a producing Microcoleus species (cyanobacteria) from the Russian River, California, USA.</title>
        <authorList>
            <person name="Conklin K.Y."/>
            <person name="Stancheva R."/>
            <person name="Otten T.G."/>
            <person name="Fadness R."/>
            <person name="Boyer G.L."/>
            <person name="Read B."/>
            <person name="Zhang X."/>
            <person name="Sheath R.G."/>
        </authorList>
    </citation>
    <scope>NUCLEOTIDE SEQUENCE [LARGE SCALE GENOMIC DNA]</scope>
    <source>
        <strain evidence="1 2">PTRS2</strain>
    </source>
</reference>
<protein>
    <submittedName>
        <fullName evidence="1">DUF1822 family protein</fullName>
    </submittedName>
</protein>
<accession>A0ABU8YWH0</accession>